<dbReference type="GO" id="GO:0007399">
    <property type="term" value="P:nervous system development"/>
    <property type="evidence" value="ECO:0007669"/>
    <property type="project" value="UniProtKB-ARBA"/>
</dbReference>
<gene>
    <name evidence="9" type="primary">LOC108928740</name>
</gene>
<feature type="domain" description="Alpha-2-macroglobulin" evidence="8">
    <location>
        <begin position="526"/>
        <end position="615"/>
    </location>
</feature>
<dbReference type="Gene3D" id="6.20.50.160">
    <property type="match status" value="1"/>
</dbReference>
<evidence type="ECO:0000259" key="7">
    <source>
        <dbReference type="SMART" id="SM01359"/>
    </source>
</evidence>
<dbReference type="InterPro" id="IPR014756">
    <property type="entry name" value="Ig_E-set"/>
</dbReference>
<protein>
    <recommendedName>
        <fullName evidence="11">Alpha-2-macroglobulin-like</fullName>
    </recommendedName>
</protein>
<keyword evidence="5" id="KW-1015">Disulfide bond</keyword>
<dbReference type="InterPro" id="IPR047565">
    <property type="entry name" value="Alpha-macroglob_thiol-ester_cl"/>
</dbReference>
<name>A0A8C9TTE8_SCLFO</name>
<reference evidence="9" key="2">
    <citation type="submission" date="2025-08" db="UniProtKB">
        <authorList>
            <consortium name="Ensembl"/>
        </authorList>
    </citation>
    <scope>IDENTIFICATION</scope>
</reference>
<reference evidence="9" key="3">
    <citation type="submission" date="2025-09" db="UniProtKB">
        <authorList>
            <consortium name="Ensembl"/>
        </authorList>
    </citation>
    <scope>IDENTIFICATION</scope>
</reference>
<dbReference type="Gene3D" id="2.60.40.1930">
    <property type="match status" value="2"/>
</dbReference>
<sequence length="1147" mass="126927">MVAVTSNTVSGSTETLCAQLLPKDSVTFTIVLKVNGERDRFLLNETVSEDFSQCVSFQVPAVSTATIATIHATVRSPTETLENTTKILINTHTSFAIIQTDKPIYKPGQTVMFRIVTLDDNILPFNKLVNCPFAPEQDPNNNRIVQWLNQSSASGILDFSYPMTPEAVQGVYVINAWDKQGRETSRTFKIERYGEDAFIYILTSCLLSQAYIITQNIINVESFSQSPSLTQQEFTKSQLKSDGKAQGIFNDRMRKMFRILPSLFFQAHYKEYRSPSYPLFPSHIPHFSQTHFIPAHASVMKFYSKSKNFVKIMQAYGELPCDQEGLLKVKYIIHGTALQNSEEFLNFFYLVSLEMTTMMILTMIMTKRYMWKLVPYAQVLVSTLLPSGEVVADSYTVPIQKCLRNKISLKFSSDQELPGEKISLDLTANPGSLCSLRAVDQSVLLMAPHEELTVDSVGFSFCSLHSSSRIPASSGGPVPDMLGVEGGLPGSAVPQGPGGPVGASLIPVVQPLLPSLQTVRTYFPETWIWDLVPVGDSGSAKVEHTVPDTITKWVAGAFCTSPTGFGLAPNTDLTAFQPFFVSLTLPYSVIRGEAFTLKATVFNYLSKCIMVQVNLNESAQYAAQPCEGCKYTHCLCGEESKTFKWILKPADLGEVSVNVRAEALRTEELCGNEVVTVPERGRIDTVVRTLLVEVTETVAYLLNHFLVDCSSFYCCSLPENPVERVISLKLPEVYINGSVKAFLSVLGDLMGQAMKNLGNLLAMPFGCGEQNMVLFVPNIYILNYLESTKQLTEEIKAKATRFLESGYQKELNYKHDDGSYSAFGKSDQSGNTWLTAFVLKSFGGARPYIFVDPKHISDARAWLAQHQQIDGCFRAVGKLFNNRMKGGVSDKISLTAYITAALLELDRSASDQMVARSLHCLRAASYQLDNLYTTALLSYTFTLAGDQEMRDKLITHLAKEAKTTGSCHWEYTDASSKKTDSLEVEMTSYVLLALLSGPQLPDFGLDYASSIVRWLVQQQNPYGGFSSTQDTVVALQALSLYSAATFSPEGDTTVTVTSGGGYKREFVVNRHNRLLYQEERLTEVPGDYNVKAEGKGCTLVQIALHYNIPPPADFSAFSITAKVEGSCNSTRKALTVTVEVRQVYSLL</sequence>
<dbReference type="AlphaFoldDB" id="A0A8C9TTE8"/>
<dbReference type="PROSITE" id="PS00477">
    <property type="entry name" value="ALPHA_2_MACROGLOBULIN"/>
    <property type="match status" value="1"/>
</dbReference>
<organism evidence="9 10">
    <name type="scientific">Scleropages formosus</name>
    <name type="common">Asian bonytongue</name>
    <name type="synonym">Osteoglossum formosum</name>
    <dbReference type="NCBI Taxonomy" id="113540"/>
    <lineage>
        <taxon>Eukaryota</taxon>
        <taxon>Metazoa</taxon>
        <taxon>Chordata</taxon>
        <taxon>Craniata</taxon>
        <taxon>Vertebrata</taxon>
        <taxon>Euteleostomi</taxon>
        <taxon>Actinopterygii</taxon>
        <taxon>Neopterygii</taxon>
        <taxon>Teleostei</taxon>
        <taxon>Osteoglossocephala</taxon>
        <taxon>Osteoglossomorpha</taxon>
        <taxon>Osteoglossiformes</taxon>
        <taxon>Osteoglossidae</taxon>
        <taxon>Scleropages</taxon>
    </lineage>
</organism>
<dbReference type="SUPFAM" id="SSF81296">
    <property type="entry name" value="E set domains"/>
    <property type="match status" value="1"/>
</dbReference>
<dbReference type="InterPro" id="IPR008930">
    <property type="entry name" value="Terpenoid_cyclase/PrenylTrfase"/>
</dbReference>
<dbReference type="FunFam" id="1.50.10.20:FF:000001">
    <property type="entry name" value="CD109 isoform 1"/>
    <property type="match status" value="1"/>
</dbReference>
<keyword evidence="10" id="KW-1185">Reference proteome</keyword>
<evidence type="ECO:0008006" key="11">
    <source>
        <dbReference type="Google" id="ProtNLM"/>
    </source>
</evidence>
<dbReference type="InterPro" id="IPR011625">
    <property type="entry name" value="A2M_N_BRD"/>
</dbReference>
<dbReference type="PANTHER" id="PTHR11412">
    <property type="entry name" value="MACROGLOBULIN / COMPLEMENT"/>
    <property type="match status" value="1"/>
</dbReference>
<evidence type="ECO:0000313" key="9">
    <source>
        <dbReference type="Ensembl" id="ENSSFOP00015056463.1"/>
    </source>
</evidence>
<dbReference type="SMART" id="SM01359">
    <property type="entry name" value="A2M_N_2"/>
    <property type="match status" value="1"/>
</dbReference>
<keyword evidence="2" id="KW-0646">Protease inhibitor</keyword>
<dbReference type="Pfam" id="PF07678">
    <property type="entry name" value="TED_complement"/>
    <property type="match status" value="1"/>
</dbReference>
<dbReference type="Pfam" id="PF01835">
    <property type="entry name" value="MG2"/>
    <property type="match status" value="1"/>
</dbReference>
<evidence type="ECO:0000313" key="10">
    <source>
        <dbReference type="Proteomes" id="UP000694397"/>
    </source>
</evidence>
<dbReference type="InterPro" id="IPR013783">
    <property type="entry name" value="Ig-like_fold"/>
</dbReference>
<dbReference type="InterPro" id="IPR019742">
    <property type="entry name" value="MacrogloblnA2_CS"/>
</dbReference>
<evidence type="ECO:0000256" key="1">
    <source>
        <dbReference type="ARBA" id="ARBA00010952"/>
    </source>
</evidence>
<evidence type="ECO:0000256" key="2">
    <source>
        <dbReference type="ARBA" id="ARBA00022690"/>
    </source>
</evidence>
<dbReference type="Gene3D" id="1.50.10.20">
    <property type="match status" value="1"/>
</dbReference>
<dbReference type="InterPro" id="IPR002890">
    <property type="entry name" value="MG2"/>
</dbReference>
<keyword evidence="3" id="KW-0732">Signal</keyword>
<dbReference type="Gene3D" id="2.60.120.1540">
    <property type="match status" value="1"/>
</dbReference>
<evidence type="ECO:0000256" key="5">
    <source>
        <dbReference type="ARBA" id="ARBA00023157"/>
    </source>
</evidence>
<dbReference type="FunFam" id="2.60.40.1930:FF:000001">
    <property type="entry name" value="CD109 isoform 3"/>
    <property type="match status" value="1"/>
</dbReference>
<dbReference type="Gene3D" id="2.60.40.10">
    <property type="entry name" value="Immunoglobulins"/>
    <property type="match status" value="1"/>
</dbReference>
<dbReference type="InterPro" id="IPR001599">
    <property type="entry name" value="Macroglobln_a2"/>
</dbReference>
<reference evidence="9 10" key="1">
    <citation type="submission" date="2019-04" db="EMBL/GenBank/DDBJ databases">
        <authorList>
            <consortium name="Wellcome Sanger Institute Data Sharing"/>
        </authorList>
    </citation>
    <scope>NUCLEOTIDE SEQUENCE [LARGE SCALE GENOMIC DNA]</scope>
</reference>
<evidence type="ECO:0000256" key="3">
    <source>
        <dbReference type="ARBA" id="ARBA00022729"/>
    </source>
</evidence>
<dbReference type="GO" id="GO:0005615">
    <property type="term" value="C:extracellular space"/>
    <property type="evidence" value="ECO:0007669"/>
    <property type="project" value="InterPro"/>
</dbReference>
<dbReference type="InterPro" id="IPR041813">
    <property type="entry name" value="A2M_TED"/>
</dbReference>
<dbReference type="Proteomes" id="UP000694397">
    <property type="component" value="Chromosome 10"/>
</dbReference>
<dbReference type="InterPro" id="IPR050473">
    <property type="entry name" value="A2M/Complement_sys"/>
</dbReference>
<proteinExistence type="inferred from homology"/>
<dbReference type="SMART" id="SM01419">
    <property type="entry name" value="Thiol-ester_cl"/>
    <property type="match status" value="1"/>
</dbReference>
<accession>A0A8C9TTE8</accession>
<dbReference type="SMART" id="SM01360">
    <property type="entry name" value="A2M"/>
    <property type="match status" value="1"/>
</dbReference>
<keyword evidence="6" id="KW-0325">Glycoprotein</keyword>
<evidence type="ECO:0000256" key="6">
    <source>
        <dbReference type="ARBA" id="ARBA00023180"/>
    </source>
</evidence>
<keyword evidence="4" id="KW-0722">Serine protease inhibitor</keyword>
<dbReference type="GO" id="GO:0004867">
    <property type="term" value="F:serine-type endopeptidase inhibitor activity"/>
    <property type="evidence" value="ECO:0007669"/>
    <property type="project" value="UniProtKB-KW"/>
</dbReference>
<evidence type="ECO:0000256" key="4">
    <source>
        <dbReference type="ARBA" id="ARBA00022900"/>
    </source>
</evidence>
<evidence type="ECO:0000259" key="8">
    <source>
        <dbReference type="SMART" id="SM01360"/>
    </source>
</evidence>
<dbReference type="SUPFAM" id="SSF48239">
    <property type="entry name" value="Terpenoid cyclases/Protein prenyltransferases"/>
    <property type="match status" value="1"/>
</dbReference>
<feature type="domain" description="Alpha-2-macroglobulin bait region" evidence="7">
    <location>
        <begin position="310"/>
        <end position="446"/>
    </location>
</feature>
<comment type="similarity">
    <text evidence="1">Belongs to the protease inhibitor I39 (alpha-2-macroglobulin) family.</text>
</comment>
<dbReference type="Pfam" id="PF00207">
    <property type="entry name" value="A2M"/>
    <property type="match status" value="1"/>
</dbReference>
<dbReference type="CDD" id="cd02897">
    <property type="entry name" value="A2M_2"/>
    <property type="match status" value="1"/>
</dbReference>
<dbReference type="GeneTree" id="ENSGT00940000154904"/>
<dbReference type="Ensembl" id="ENSSFOT00015046028.1">
    <property type="protein sequence ID" value="ENSSFOP00015056463.1"/>
    <property type="gene ID" value="ENSSFOG00015001428.2"/>
</dbReference>
<dbReference type="Pfam" id="PF07703">
    <property type="entry name" value="A2M_BRD"/>
    <property type="match status" value="1"/>
</dbReference>
<dbReference type="Gene3D" id="2.20.130.20">
    <property type="match status" value="1"/>
</dbReference>
<dbReference type="PANTHER" id="PTHR11412:SF160">
    <property type="entry name" value="ALPHA-2-MACROGLOBULIN-LIKE PROTEIN 1"/>
    <property type="match status" value="1"/>
</dbReference>
<dbReference type="InterPro" id="IPR011626">
    <property type="entry name" value="Alpha-macroglobulin_TED"/>
</dbReference>